<proteinExistence type="predicted"/>
<feature type="transmembrane region" description="Helical" evidence="3">
    <location>
        <begin position="328"/>
        <end position="346"/>
    </location>
</feature>
<dbReference type="KEGG" id="nnu:104591485"/>
<organism evidence="4 5">
    <name type="scientific">Nelumbo nucifera</name>
    <name type="common">Sacred lotus</name>
    <dbReference type="NCBI Taxonomy" id="4432"/>
    <lineage>
        <taxon>Eukaryota</taxon>
        <taxon>Viridiplantae</taxon>
        <taxon>Streptophyta</taxon>
        <taxon>Embryophyta</taxon>
        <taxon>Tracheophyta</taxon>
        <taxon>Spermatophyta</taxon>
        <taxon>Magnoliopsida</taxon>
        <taxon>Proteales</taxon>
        <taxon>Nelumbonaceae</taxon>
        <taxon>Nelumbo</taxon>
    </lineage>
</organism>
<dbReference type="Gene3D" id="1.25.40.10">
    <property type="entry name" value="Tetratricopeptide repeat domain"/>
    <property type="match status" value="1"/>
</dbReference>
<dbReference type="RefSeq" id="XP_010248629.1">
    <property type="nucleotide sequence ID" value="XM_010250327.2"/>
</dbReference>
<dbReference type="eggNOG" id="ENOG502QTWP">
    <property type="taxonomic scope" value="Eukaryota"/>
</dbReference>
<protein>
    <submittedName>
        <fullName evidence="5">Uncharacterized protein LOC104591485</fullName>
    </submittedName>
</protein>
<dbReference type="OMA" id="NQAFWAA"/>
<feature type="region of interest" description="Disordered" evidence="2">
    <location>
        <begin position="81"/>
        <end position="104"/>
    </location>
</feature>
<dbReference type="FunFam" id="1.25.40.10:FF:002119">
    <property type="entry name" value="Predicted protein"/>
    <property type="match status" value="1"/>
</dbReference>
<evidence type="ECO:0000313" key="5">
    <source>
        <dbReference type="RefSeq" id="XP_010248629.1"/>
    </source>
</evidence>
<evidence type="ECO:0000256" key="3">
    <source>
        <dbReference type="SAM" id="Phobius"/>
    </source>
</evidence>
<dbReference type="PANTHER" id="PTHR36761">
    <property type="entry name" value="ORF03 PROTEIN"/>
    <property type="match status" value="1"/>
</dbReference>
<evidence type="ECO:0000313" key="4">
    <source>
        <dbReference type="Proteomes" id="UP000189703"/>
    </source>
</evidence>
<dbReference type="GeneID" id="104591485"/>
<keyword evidence="3" id="KW-0472">Membrane</keyword>
<dbReference type="AlphaFoldDB" id="A0A1U7ZL74"/>
<keyword evidence="1" id="KW-0802">TPR repeat</keyword>
<dbReference type="PROSITE" id="PS50005">
    <property type="entry name" value="TPR"/>
    <property type="match status" value="1"/>
</dbReference>
<sequence length="348" mass="40086">MAVLLGNLALLADASSPRAGLTDRRNRAVICDLILNLPKRDWYITHGAKVSASLPARSFDLDGETRNYRFGTPRKILSKANSVDFDADPSDEDNKNGYGDEDDDYDWEKEMRKRVKELEEMKELEKKAEELQSQMADGEGENEEETEEEKRMRVRKELEKVAKEQAERRETAKLMFELGQKAYGKGMYGRAIEFLEGALTIIPRPTLFGGEIQIWLAMAYEANNRHADCIALYQQLEKQHPSFSIRRQAAELRYILQAPKLKISQEEMVSIPLIGSSYDSYAGTWSDKYKDRDQRRNWSTTNQLPSSKDYLGDFMVWRPPVGWEKSQTFWVVLTLWVGLVGVALFLHR</sequence>
<gene>
    <name evidence="5" type="primary">LOC104591485</name>
</gene>
<keyword evidence="3" id="KW-1133">Transmembrane helix</keyword>
<reference evidence="5" key="1">
    <citation type="submission" date="2025-08" db="UniProtKB">
        <authorList>
            <consortium name="RefSeq"/>
        </authorList>
    </citation>
    <scope>IDENTIFICATION</scope>
</reference>
<dbReference type="STRING" id="4432.A0A1U7ZL74"/>
<dbReference type="SUPFAM" id="SSF48452">
    <property type="entry name" value="TPR-like"/>
    <property type="match status" value="1"/>
</dbReference>
<feature type="repeat" description="TPR" evidence="1">
    <location>
        <begin position="172"/>
        <end position="205"/>
    </location>
</feature>
<dbReference type="InParanoid" id="A0A1U7ZL74"/>
<feature type="region of interest" description="Disordered" evidence="2">
    <location>
        <begin position="124"/>
        <end position="151"/>
    </location>
</feature>
<dbReference type="OrthoDB" id="2019920at2759"/>
<feature type="compositionally biased region" description="Acidic residues" evidence="2">
    <location>
        <begin position="138"/>
        <end position="147"/>
    </location>
</feature>
<dbReference type="InterPro" id="IPR019734">
    <property type="entry name" value="TPR_rpt"/>
</dbReference>
<evidence type="ECO:0000256" key="2">
    <source>
        <dbReference type="SAM" id="MobiDB-lite"/>
    </source>
</evidence>
<dbReference type="InterPro" id="IPR011990">
    <property type="entry name" value="TPR-like_helical_dom_sf"/>
</dbReference>
<name>A0A1U7ZL74_NELNU</name>
<dbReference type="FunCoup" id="A0A1U7ZL74">
    <property type="interactions" value="476"/>
</dbReference>
<evidence type="ECO:0000256" key="1">
    <source>
        <dbReference type="PROSITE-ProRule" id="PRU00339"/>
    </source>
</evidence>
<keyword evidence="3" id="KW-0812">Transmembrane</keyword>
<dbReference type="Proteomes" id="UP000189703">
    <property type="component" value="Unplaced"/>
</dbReference>
<accession>A0A1U7ZL74</accession>
<keyword evidence="4" id="KW-1185">Reference proteome</keyword>
<dbReference type="PANTHER" id="PTHR36761:SF2">
    <property type="entry name" value="ORF03 PROTEIN"/>
    <property type="match status" value="1"/>
</dbReference>